<dbReference type="Proteomes" id="UP000177097">
    <property type="component" value="Unassembled WGS sequence"/>
</dbReference>
<gene>
    <name evidence="1" type="ORF">A3C17_00285</name>
</gene>
<evidence type="ECO:0000313" key="2">
    <source>
        <dbReference type="Proteomes" id="UP000177097"/>
    </source>
</evidence>
<dbReference type="AlphaFoldDB" id="A0A1F7U0D3"/>
<protein>
    <submittedName>
        <fullName evidence="1">Uncharacterized protein</fullName>
    </submittedName>
</protein>
<sequence length="457" mass="51112">MALMGMMGVSTAAHANTQPLPDHVYSIILDSNDYDENDRLIQDQVIEKFRGTHPDQYDFIVFYGTTATQRSGDFGAFFPIVKSAENIGHEFFGPHPSLSTDARLHGAVFLHGLDKHTDTQLVGLSLHEISHDWLAYISHISDKPFVDFHGGNDGVHWSQYVDTSTMHDGVRFLSPNGGAAWDELSEGSFLRVLQGIFGETTPLKFHPIELYLMGFLTPESTIPFSILIPDAEQSSEVVTGRREFVTVYDIINTYGLRTPSANDAQTAFSIAFVLLEQEGHPSSAEFMRRVINLSQYVPAQWYRATDGLSSINGITADLATPPNRTLIKLENDGNPLTTHDTAVYLVENGKRRPFLNERLYFLRYSTFENIQEIGPERMATLPVGAPVLPPPNTWVKIQSVPKVYVVQGDGVTIRWIPTEETAQELRGEDWNRNIETIDVVLYGQFTIGTSIDEFQNG</sequence>
<reference evidence="1 2" key="1">
    <citation type="journal article" date="2016" name="Nat. Commun.">
        <title>Thousands of microbial genomes shed light on interconnected biogeochemical processes in an aquifer system.</title>
        <authorList>
            <person name="Anantharaman K."/>
            <person name="Brown C.T."/>
            <person name="Hug L.A."/>
            <person name="Sharon I."/>
            <person name="Castelle C.J."/>
            <person name="Probst A.J."/>
            <person name="Thomas B.C."/>
            <person name="Singh A."/>
            <person name="Wilkins M.J."/>
            <person name="Karaoz U."/>
            <person name="Brodie E.L."/>
            <person name="Williams K.H."/>
            <person name="Hubbard S.S."/>
            <person name="Banfield J.F."/>
        </authorList>
    </citation>
    <scope>NUCLEOTIDE SEQUENCE [LARGE SCALE GENOMIC DNA]</scope>
</reference>
<evidence type="ECO:0000313" key="1">
    <source>
        <dbReference type="EMBL" id="OGL71725.1"/>
    </source>
</evidence>
<organism evidence="1 2">
    <name type="scientific">Candidatus Uhrbacteria bacterium RIFCSPHIGHO2_02_FULL_53_13</name>
    <dbReference type="NCBI Taxonomy" id="1802389"/>
    <lineage>
        <taxon>Bacteria</taxon>
        <taxon>Candidatus Uhriibacteriota</taxon>
    </lineage>
</organism>
<comment type="caution">
    <text evidence="1">The sequence shown here is derived from an EMBL/GenBank/DDBJ whole genome shotgun (WGS) entry which is preliminary data.</text>
</comment>
<accession>A0A1F7U0D3</accession>
<dbReference type="EMBL" id="MGDX01000007">
    <property type="protein sequence ID" value="OGL71725.1"/>
    <property type="molecule type" value="Genomic_DNA"/>
</dbReference>
<proteinExistence type="predicted"/>
<name>A0A1F7U0D3_9BACT</name>
<dbReference type="STRING" id="1802389.A3C17_00285"/>